<evidence type="ECO:0000259" key="2">
    <source>
        <dbReference type="PROSITE" id="PS50104"/>
    </source>
</evidence>
<organism evidence="3">
    <name type="scientific">Nicotiana tabacum</name>
    <name type="common">Common tobacco</name>
    <dbReference type="NCBI Taxonomy" id="4097"/>
    <lineage>
        <taxon>Eukaryota</taxon>
        <taxon>Viridiplantae</taxon>
        <taxon>Streptophyta</taxon>
        <taxon>Embryophyta</taxon>
        <taxon>Tracheophyta</taxon>
        <taxon>Spermatophyta</taxon>
        <taxon>Magnoliopsida</taxon>
        <taxon>eudicotyledons</taxon>
        <taxon>Gunneridae</taxon>
        <taxon>Pentapetalae</taxon>
        <taxon>asterids</taxon>
        <taxon>lamiids</taxon>
        <taxon>Solanales</taxon>
        <taxon>Solanaceae</taxon>
        <taxon>Nicotianoideae</taxon>
        <taxon>Nicotianeae</taxon>
        <taxon>Nicotiana</taxon>
    </lineage>
</organism>
<sequence length="177" mass="20198">MDTQLVRGELSTSSHFSYEVFLSFRGEDTRKTFTGHLYSKLDNVGVKTFIDDEELRKGDVISRELEKAIEGSRISIVVLSRNYASSSWCLNELVKILECKEKLKQTVLPIFYDVHPSEVRKQIGLFGEALAKHKERPFGAQMVEKWRAALTEAANLSGWDLQNVADGKSYKRSTRHL</sequence>
<dbReference type="PROSITE" id="PS50104">
    <property type="entry name" value="TIR"/>
    <property type="match status" value="1"/>
</dbReference>
<dbReference type="PANTHER" id="PTHR32009">
    <property type="entry name" value="TMV RESISTANCE PROTEIN N-LIKE"/>
    <property type="match status" value="1"/>
</dbReference>
<reference evidence="3" key="1">
    <citation type="submission" date="2025-08" db="UniProtKB">
        <authorList>
            <consortium name="RefSeq"/>
        </authorList>
    </citation>
    <scope>IDENTIFICATION</scope>
</reference>
<dbReference type="InterPro" id="IPR035897">
    <property type="entry name" value="Toll_tir_struct_dom_sf"/>
</dbReference>
<dbReference type="Pfam" id="PF01582">
    <property type="entry name" value="TIR"/>
    <property type="match status" value="1"/>
</dbReference>
<keyword evidence="1" id="KW-0520">NAD</keyword>
<dbReference type="OrthoDB" id="1289039at2759"/>
<protein>
    <submittedName>
        <fullName evidence="3">TMV resistance protein N-like isoform X2</fullName>
    </submittedName>
</protein>
<dbReference type="RefSeq" id="XP_016502640.1">
    <property type="nucleotide sequence ID" value="XM_016647154.1"/>
</dbReference>
<gene>
    <name evidence="3" type="primary">LOC107820809</name>
</gene>
<dbReference type="PANTHER" id="PTHR32009:SF156">
    <property type="entry name" value="TOLL_INTERLEUKIN-1 RECEPTOR-LIKE PROTEIN ISOFORM X1"/>
    <property type="match status" value="1"/>
</dbReference>
<dbReference type="OMA" id="WHYKHEY"/>
<dbReference type="GO" id="GO:0007165">
    <property type="term" value="P:signal transduction"/>
    <property type="evidence" value="ECO:0007669"/>
    <property type="project" value="InterPro"/>
</dbReference>
<dbReference type="SUPFAM" id="SSF52200">
    <property type="entry name" value="Toll/Interleukin receptor TIR domain"/>
    <property type="match status" value="1"/>
</dbReference>
<evidence type="ECO:0000256" key="1">
    <source>
        <dbReference type="ARBA" id="ARBA00023027"/>
    </source>
</evidence>
<accession>A0A1S4CNK2</accession>
<evidence type="ECO:0000313" key="3">
    <source>
        <dbReference type="RefSeq" id="XP_016502640.1"/>
    </source>
</evidence>
<dbReference type="FunFam" id="3.40.50.10140:FF:000007">
    <property type="entry name" value="Disease resistance protein (TIR-NBS-LRR class)"/>
    <property type="match status" value="1"/>
</dbReference>
<proteinExistence type="predicted"/>
<dbReference type="AlphaFoldDB" id="A0A1S4CNK2"/>
<dbReference type="SMART" id="SM00255">
    <property type="entry name" value="TIR"/>
    <property type="match status" value="1"/>
</dbReference>
<dbReference type="InterPro" id="IPR000157">
    <property type="entry name" value="TIR_dom"/>
</dbReference>
<dbReference type="Gene3D" id="3.40.50.10140">
    <property type="entry name" value="Toll/interleukin-1 receptor homology (TIR) domain"/>
    <property type="match status" value="1"/>
</dbReference>
<name>A0A1S4CNK2_TOBAC</name>
<feature type="domain" description="TIR" evidence="2">
    <location>
        <begin position="16"/>
        <end position="177"/>
    </location>
</feature>